<dbReference type="Pfam" id="PF20231">
    <property type="entry name" value="DUF6589"/>
    <property type="match status" value="2"/>
</dbReference>
<proteinExistence type="predicted"/>
<dbReference type="InterPro" id="IPR046496">
    <property type="entry name" value="DUF6589"/>
</dbReference>
<evidence type="ECO:0000313" key="4">
    <source>
        <dbReference type="Proteomes" id="UP000044841"/>
    </source>
</evidence>
<evidence type="ECO:0000259" key="2">
    <source>
        <dbReference type="Pfam" id="PF20231"/>
    </source>
</evidence>
<keyword evidence="4" id="KW-1185">Reference proteome</keyword>
<feature type="domain" description="DUF6589" evidence="2">
    <location>
        <begin position="754"/>
        <end position="838"/>
    </location>
</feature>
<protein>
    <submittedName>
        <fullName evidence="3">E3 ubiquitin-protein ligase listerin [Schizosaccharomyces pombe 972h-]</fullName>
    </submittedName>
</protein>
<dbReference type="EMBL" id="CYGV01000269">
    <property type="protein sequence ID" value="CUA67950.1"/>
    <property type="molecule type" value="Genomic_DNA"/>
</dbReference>
<evidence type="ECO:0000313" key="3">
    <source>
        <dbReference type="EMBL" id="CUA67950.1"/>
    </source>
</evidence>
<evidence type="ECO:0000256" key="1">
    <source>
        <dbReference type="SAM" id="MobiDB-lite"/>
    </source>
</evidence>
<name>A0A0K6FNV2_9AGAM</name>
<organism evidence="3 4">
    <name type="scientific">Rhizoctonia solani</name>
    <dbReference type="NCBI Taxonomy" id="456999"/>
    <lineage>
        <taxon>Eukaryota</taxon>
        <taxon>Fungi</taxon>
        <taxon>Dikarya</taxon>
        <taxon>Basidiomycota</taxon>
        <taxon>Agaricomycotina</taxon>
        <taxon>Agaricomycetes</taxon>
        <taxon>Cantharellales</taxon>
        <taxon>Ceratobasidiaceae</taxon>
        <taxon>Rhizoctonia</taxon>
    </lineage>
</organism>
<dbReference type="AlphaFoldDB" id="A0A0K6FNV2"/>
<feature type="region of interest" description="Disordered" evidence="1">
    <location>
        <begin position="128"/>
        <end position="192"/>
    </location>
</feature>
<reference evidence="3 4" key="1">
    <citation type="submission" date="2015-07" db="EMBL/GenBank/DDBJ databases">
        <authorList>
            <person name="Noorani M."/>
        </authorList>
    </citation>
    <scope>NUCLEOTIDE SEQUENCE [LARGE SCALE GENOMIC DNA]</scope>
    <source>
        <strain evidence="3">BBA 69670</strain>
    </source>
</reference>
<dbReference type="Proteomes" id="UP000044841">
    <property type="component" value="Unassembled WGS sequence"/>
</dbReference>
<accession>A0A0K6FNV2</accession>
<feature type="domain" description="DUF6589" evidence="2">
    <location>
        <begin position="883"/>
        <end position="1114"/>
    </location>
</feature>
<gene>
    <name evidence="3" type="ORF">RSOLAG22IIIB_07632</name>
</gene>
<sequence>MSTIPIYTTSACKSLNYFPKTDDHHQPMSTPPAAPLKRRRRSLCDANGSPTYAVKAPSVNDWSSSLRNLCDTFYTAFEDFAKVPQSKKLPPEILEGYGELRLTLSCLIANVDEACHRITAHYPHLANQTRMKDASAQTDDLPSPTSEAPPPPPANKEHYPLPTSPTYASVASARTPRRTRPRLLPSTSNAKPTAVKPLNPVHIVVQLKRDLTPPIRNLPAREVFCRLTESCAKLPNAPIPLGAQWNRKNNLIVSFPAGTTRTAIKLLYPSIHSLVGSVDKPVIRFDVPWRKVHLAGILARESPDLPITSEAELRHTLLLNPALQALNITVQPTWLKKPESITGTHTSAIIAFEDPDGSIERALLKSTIFAFGETVTVKKWHDQLPANITVVTFPPLCYVCPVSSYLVVLVSYLRPSVLRFTVIVVTSYHRAWPQSVVEYMEWKKKKVVELLKKIELDFGEFVWAVCFGNHASRACKKMQAARSSFIKGNYLVPLLENIRVPPRTEAKGKRPDSAKDTLDRFALATMCSTFQRELTSYGSIPPVHIRDFIDPERLGAMSYAKLKKQVEDHCPTLFKVLHYLSSFNRQKRSLGNANTKNSEFFVVMQVSGISYEISQVNNNFQKLLSIYFSGAHVPKPVIELLNRCNICMSYSWTNDNIDKLSDEITAKMIEVALNQPFFLSHDNIQIVFGVGSQRGYRKSIADNGTAITMYVLPEAARAIFENPEVNNALRLKLHNLRRQGLAPALTWPELNDRQRRSRVFNHRLYHLFDILRHIPGLEKCEVLSDPLLQHPGSWHTLPAGLEHCIKMYMLATQNLDESTYAGNLQVIDTVLRLLKLDRGDPLVRGADKHNGTVKENGMAVIAWIHSFSSLGGFMPKCVFVLSLGRKGFAENMRTTRPDYHTVVELLIHEFNARVRGLWMWGAGVSTLEELVSWIKDPSRTPQEILDLGKRIQSERISSQAVSECRQTMDQHKDEVFLSTLITNRDLMMHYDLHHAVKHGHVGEMEDMIPELLVYFTGAGSKNYAREMYEMLQMLYHETTPEMRTAIRTYGFLVNKYGRKDSFYPIDKRQEFNNGGIRRHGPPPHGGADWERYAKISPVIPVYMDVTEQVEQSVSSS</sequence>